<dbReference type="AlphaFoldDB" id="E4RPV7"/>
<dbReference type="SMART" id="SM00052">
    <property type="entry name" value="EAL"/>
    <property type="match status" value="1"/>
</dbReference>
<dbReference type="EMBL" id="CP002304">
    <property type="protein sequence ID" value="ADQ14324.1"/>
    <property type="molecule type" value="Genomic_DNA"/>
</dbReference>
<dbReference type="PROSITE" id="PS50887">
    <property type="entry name" value="GGDEF"/>
    <property type="match status" value="1"/>
</dbReference>
<dbReference type="PANTHER" id="PTHR33121:SF70">
    <property type="entry name" value="SIGNALING PROTEIN YKOW"/>
    <property type="match status" value="1"/>
</dbReference>
<feature type="transmembrane region" description="Helical" evidence="1">
    <location>
        <begin position="48"/>
        <end position="65"/>
    </location>
</feature>
<evidence type="ECO:0000313" key="5">
    <source>
        <dbReference type="Proteomes" id="UP000007434"/>
    </source>
</evidence>
<dbReference type="PANTHER" id="PTHR33121">
    <property type="entry name" value="CYCLIC DI-GMP PHOSPHODIESTERASE PDEF"/>
    <property type="match status" value="1"/>
</dbReference>
<dbReference type="RefSeq" id="WP_013405414.1">
    <property type="nucleotide sequence ID" value="NC_014654.1"/>
</dbReference>
<dbReference type="GO" id="GO:0071111">
    <property type="term" value="F:cyclic-guanylate-specific phosphodiesterase activity"/>
    <property type="evidence" value="ECO:0007669"/>
    <property type="project" value="InterPro"/>
</dbReference>
<dbReference type="InterPro" id="IPR000160">
    <property type="entry name" value="GGDEF_dom"/>
</dbReference>
<dbReference type="Pfam" id="PF00990">
    <property type="entry name" value="GGDEF"/>
    <property type="match status" value="1"/>
</dbReference>
<dbReference type="eggNOG" id="COG2199">
    <property type="taxonomic scope" value="Bacteria"/>
</dbReference>
<evidence type="ECO:0000259" key="3">
    <source>
        <dbReference type="PROSITE" id="PS50887"/>
    </source>
</evidence>
<dbReference type="NCBIfam" id="TIGR00254">
    <property type="entry name" value="GGDEF"/>
    <property type="match status" value="1"/>
</dbReference>
<dbReference type="PROSITE" id="PS50883">
    <property type="entry name" value="EAL"/>
    <property type="match status" value="1"/>
</dbReference>
<dbReference type="InterPro" id="IPR043128">
    <property type="entry name" value="Rev_trsase/Diguanyl_cyclase"/>
</dbReference>
<dbReference type="Pfam" id="PF00563">
    <property type="entry name" value="EAL"/>
    <property type="match status" value="1"/>
</dbReference>
<dbReference type="InterPro" id="IPR029787">
    <property type="entry name" value="Nucleotide_cyclase"/>
</dbReference>
<dbReference type="CDD" id="cd01948">
    <property type="entry name" value="EAL"/>
    <property type="match status" value="1"/>
</dbReference>
<feature type="domain" description="GGDEF" evidence="3">
    <location>
        <begin position="114"/>
        <end position="247"/>
    </location>
</feature>
<proteinExistence type="predicted"/>
<dbReference type="SMART" id="SM00267">
    <property type="entry name" value="GGDEF"/>
    <property type="match status" value="1"/>
</dbReference>
<keyword evidence="5" id="KW-1185">Reference proteome</keyword>
<dbReference type="SUPFAM" id="SSF141868">
    <property type="entry name" value="EAL domain-like"/>
    <property type="match status" value="1"/>
</dbReference>
<evidence type="ECO:0000256" key="1">
    <source>
        <dbReference type="SAM" id="Phobius"/>
    </source>
</evidence>
<dbReference type="Proteomes" id="UP000007434">
    <property type="component" value="Chromosome"/>
</dbReference>
<keyword evidence="1" id="KW-1133">Transmembrane helix</keyword>
<dbReference type="InterPro" id="IPR035919">
    <property type="entry name" value="EAL_sf"/>
</dbReference>
<name>E4RPV7_HALHG</name>
<dbReference type="SUPFAM" id="SSF55073">
    <property type="entry name" value="Nucleotide cyclase"/>
    <property type="match status" value="1"/>
</dbReference>
<dbReference type="HOGENOM" id="CLU_000445_70_50_9"/>
<reference evidence="4 5" key="2">
    <citation type="journal article" date="2011" name="J. Bacteriol.">
        <title>Complete Genome Sequence of the Haloalkaliphilic, Hydrogen Producing Halanaerobium hydrogenoformans.</title>
        <authorList>
            <person name="Brown S.D."/>
            <person name="Begemann M.B."/>
            <person name="Mormile M.R."/>
            <person name="Wall J.D."/>
            <person name="Han C.S."/>
            <person name="Goodwin L.A."/>
            <person name="Pitluck S."/>
            <person name="Land M.L."/>
            <person name="Hauser L.J."/>
            <person name="Elias D.A."/>
        </authorList>
    </citation>
    <scope>NUCLEOTIDE SEQUENCE [LARGE SCALE GENOMIC DNA]</scope>
    <source>
        <strain evidence="5">sapolanicus</strain>
    </source>
</reference>
<accession>E4RPV7</accession>
<keyword evidence="1" id="KW-0472">Membrane</keyword>
<dbReference type="KEGG" id="has:Halsa_0877"/>
<feature type="domain" description="EAL" evidence="2">
    <location>
        <begin position="256"/>
        <end position="509"/>
    </location>
</feature>
<dbReference type="Gene3D" id="3.30.70.270">
    <property type="match status" value="1"/>
</dbReference>
<keyword evidence="1" id="KW-0812">Transmembrane</keyword>
<evidence type="ECO:0000313" key="4">
    <source>
        <dbReference type="EMBL" id="ADQ14324.1"/>
    </source>
</evidence>
<organism evidence="4 5">
    <name type="scientific">Halanaerobium hydrogeniformans</name>
    <name type="common">Halanaerobium sp. (strain sapolanicus)</name>
    <dbReference type="NCBI Taxonomy" id="656519"/>
    <lineage>
        <taxon>Bacteria</taxon>
        <taxon>Bacillati</taxon>
        <taxon>Bacillota</taxon>
        <taxon>Clostridia</taxon>
        <taxon>Halanaerobiales</taxon>
        <taxon>Halanaerobiaceae</taxon>
        <taxon>Halanaerobium</taxon>
    </lineage>
</organism>
<evidence type="ECO:0000259" key="2">
    <source>
        <dbReference type="PROSITE" id="PS50883"/>
    </source>
</evidence>
<dbReference type="OrthoDB" id="9762141at2"/>
<protein>
    <submittedName>
        <fullName evidence="4">Diguanylate cyclase/phosphodiesterase</fullName>
    </submittedName>
</protein>
<gene>
    <name evidence="4" type="ordered locus">Halsa_0877</name>
</gene>
<feature type="transmembrane region" description="Helical" evidence="1">
    <location>
        <begin position="14"/>
        <end position="36"/>
    </location>
</feature>
<sequence>MKKNDSNNPVRKIVIRYFVFGILWILFSDSLAAFLFKDYVSYQQIQSVKGIAFVVITGFFLYYLLVSNFEEIFKKEEELYQQAYYDSLTSLPNKRYLDEELKAKIKKSQNNKNYNFAVFYINIENINTLMDIKGYKQTSNFIKKLADILKDIEKEDSKSFIANYNYSKFIIINNRVNKKKYSKKAEKILAAVQKLWEKGEIDYYLNINIGIAFYPDSALDGEGLISAAQIAAHSIENKKQNYRFFDQELYLRKLKFENLKQDLRTGLEKDEFSLVYQPKIRLSDKKIVSLEALIRWQHPDLGIISPAEFIPIAEKTHLIREIGCWVLDEVLKQISKWKNNTEEEIKVSINLSPLELSNPNKIKNIDRAFEKYKIKQELIEFEITENAFLDNKYNFLKILKQLKGRGFTIALDDFGSGYSSLNYLSYLPIDKLKIDKLFVDNLEKEKNQLLTQSIISLSHNLDLSVIAEGVETKEQLDLLEKFNCDQVQGYYFYKALSPKEIEKLLLNND</sequence>
<dbReference type="eggNOG" id="COG2200">
    <property type="taxonomic scope" value="Bacteria"/>
</dbReference>
<dbReference type="InterPro" id="IPR050706">
    <property type="entry name" value="Cyclic-di-GMP_PDE-like"/>
</dbReference>
<dbReference type="InterPro" id="IPR001633">
    <property type="entry name" value="EAL_dom"/>
</dbReference>
<dbReference type="Gene3D" id="3.20.20.450">
    <property type="entry name" value="EAL domain"/>
    <property type="match status" value="1"/>
</dbReference>
<reference evidence="4 5" key="1">
    <citation type="submission" date="2010-11" db="EMBL/GenBank/DDBJ databases">
        <title>Complete sequence of Halanaerobium sp. sapolanicus.</title>
        <authorList>
            <consortium name="US DOE Joint Genome Institute"/>
            <person name="Lucas S."/>
            <person name="Copeland A."/>
            <person name="Lapidus A."/>
            <person name="Cheng J.-F."/>
            <person name="Bruce D."/>
            <person name="Goodwin L."/>
            <person name="Pitluck S."/>
            <person name="Davenport K."/>
            <person name="Detter J.C."/>
            <person name="Han C."/>
            <person name="Tapia R."/>
            <person name="Land M."/>
            <person name="Hauser L."/>
            <person name="Jeffries C."/>
            <person name="Kyrpides N."/>
            <person name="Ivanova N."/>
            <person name="Mikhailova N."/>
            <person name="Begemann M.B."/>
            <person name="Mormile M.R."/>
            <person name="Wall J.D."/>
            <person name="Elias D.A."/>
            <person name="Woyke T."/>
        </authorList>
    </citation>
    <scope>NUCLEOTIDE SEQUENCE [LARGE SCALE GENOMIC DNA]</scope>
    <source>
        <strain evidence="5">sapolanicus</strain>
    </source>
</reference>
<dbReference type="STRING" id="656519.Halsa_0877"/>